<gene>
    <name evidence="2" type="ORF">AVDCRST_MAG64-1185</name>
</gene>
<dbReference type="AlphaFoldDB" id="A0A6J4NL69"/>
<reference evidence="2" key="1">
    <citation type="submission" date="2020-02" db="EMBL/GenBank/DDBJ databases">
        <authorList>
            <person name="Meier V. D."/>
        </authorList>
    </citation>
    <scope>NUCLEOTIDE SEQUENCE</scope>
    <source>
        <strain evidence="2">AVDCRST_MAG64</strain>
    </source>
</reference>
<accession>A0A6J4NL69</accession>
<feature type="chain" id="PRO_5026658875" evidence="1">
    <location>
        <begin position="24"/>
        <end position="86"/>
    </location>
</feature>
<proteinExistence type="predicted"/>
<sequence length="86" mass="8972">MRHISRPVLSVLAMVLAVMTASAQEAAKDGATAAPAPQNIEEPPAADVILVGQPVVRLVSIGWTTSLGRRCRAGAIPLRNLSTARC</sequence>
<evidence type="ECO:0000313" key="2">
    <source>
        <dbReference type="EMBL" id="CAA9390709.1"/>
    </source>
</evidence>
<feature type="signal peptide" evidence="1">
    <location>
        <begin position="1"/>
        <end position="23"/>
    </location>
</feature>
<organism evidence="2">
    <name type="scientific">uncultured Phycisphaerae bacterium</name>
    <dbReference type="NCBI Taxonomy" id="904963"/>
    <lineage>
        <taxon>Bacteria</taxon>
        <taxon>Pseudomonadati</taxon>
        <taxon>Planctomycetota</taxon>
        <taxon>Phycisphaerae</taxon>
        <taxon>environmental samples</taxon>
    </lineage>
</organism>
<dbReference type="EMBL" id="CADCUQ010000272">
    <property type="protein sequence ID" value="CAA9390709.1"/>
    <property type="molecule type" value="Genomic_DNA"/>
</dbReference>
<keyword evidence="1" id="KW-0732">Signal</keyword>
<protein>
    <submittedName>
        <fullName evidence="2">Uncharacterized protein</fullName>
    </submittedName>
</protein>
<evidence type="ECO:0000256" key="1">
    <source>
        <dbReference type="SAM" id="SignalP"/>
    </source>
</evidence>
<name>A0A6J4NL69_9BACT</name>